<evidence type="ECO:0000256" key="1">
    <source>
        <dbReference type="SAM" id="SignalP"/>
    </source>
</evidence>
<reference evidence="2" key="1">
    <citation type="journal article" date="2014" name="Int. J. Syst. Evol. Microbiol.">
        <title>Complete genome sequence of Corynebacterium casei LMG S-19264T (=DSM 44701T), isolated from a smear-ripened cheese.</title>
        <authorList>
            <consortium name="US DOE Joint Genome Institute (JGI-PGF)"/>
            <person name="Walter F."/>
            <person name="Albersmeier A."/>
            <person name="Kalinowski J."/>
            <person name="Ruckert C."/>
        </authorList>
    </citation>
    <scope>NUCLEOTIDE SEQUENCE</scope>
    <source>
        <strain evidence="2">JCM 3313</strain>
    </source>
</reference>
<feature type="chain" id="PRO_5037964514" evidence="1">
    <location>
        <begin position="24"/>
        <end position="490"/>
    </location>
</feature>
<dbReference type="PANTHER" id="PTHR47791:SF3">
    <property type="entry name" value="MEIOTICALLY UP-REGULATED GENE 191 PROTEIN"/>
    <property type="match status" value="1"/>
</dbReference>
<dbReference type="RefSeq" id="WP_189225013.1">
    <property type="nucleotide sequence ID" value="NZ_BMRG01000008.1"/>
</dbReference>
<gene>
    <name evidence="2" type="ORF">GCM10010185_42190</name>
</gene>
<keyword evidence="1" id="KW-0732">Signal</keyword>
<dbReference type="Pfam" id="PF03663">
    <property type="entry name" value="Glyco_hydro_76"/>
    <property type="match status" value="1"/>
</dbReference>
<feature type="signal peptide" evidence="1">
    <location>
        <begin position="1"/>
        <end position="23"/>
    </location>
</feature>
<keyword evidence="2" id="KW-0378">Hydrolase</keyword>
<evidence type="ECO:0000313" key="3">
    <source>
        <dbReference type="Proteomes" id="UP000639606"/>
    </source>
</evidence>
<dbReference type="SUPFAM" id="SSF48208">
    <property type="entry name" value="Six-hairpin glycosidases"/>
    <property type="match status" value="1"/>
</dbReference>
<proteinExistence type="predicted"/>
<evidence type="ECO:0000313" key="2">
    <source>
        <dbReference type="EMBL" id="GGP65083.1"/>
    </source>
</evidence>
<dbReference type="PANTHER" id="PTHR47791">
    <property type="entry name" value="MEIOTICALLY UP-REGULATED GENE 191 PROTEIN"/>
    <property type="match status" value="1"/>
</dbReference>
<dbReference type="AlphaFoldDB" id="A0A918AR77"/>
<accession>A0A918AR77</accession>
<organism evidence="2 3">
    <name type="scientific">Saccharothrix coeruleofusca</name>
    <dbReference type="NCBI Taxonomy" id="33919"/>
    <lineage>
        <taxon>Bacteria</taxon>
        <taxon>Bacillati</taxon>
        <taxon>Actinomycetota</taxon>
        <taxon>Actinomycetes</taxon>
        <taxon>Pseudonocardiales</taxon>
        <taxon>Pseudonocardiaceae</taxon>
        <taxon>Saccharothrix</taxon>
    </lineage>
</organism>
<keyword evidence="3" id="KW-1185">Reference proteome</keyword>
<reference evidence="2" key="2">
    <citation type="submission" date="2020-09" db="EMBL/GenBank/DDBJ databases">
        <authorList>
            <person name="Sun Q."/>
            <person name="Ohkuma M."/>
        </authorList>
    </citation>
    <scope>NUCLEOTIDE SEQUENCE</scope>
    <source>
        <strain evidence="2">JCM 3313</strain>
    </source>
</reference>
<sequence>MKSSLVLVSAVATLLATAPPATAQSPTGTTPSASTTPSAAATVCNRYCDARDPALAPADRDGGSATLFGRRISLRFNDTDAMGWATIGSGLPGDEVWLDRSFDGGRSWASGARLGNTAIPSGAAGWRTMMYNVDDWANRGVGALRACGRAGNRPDIACTAWARTTWNAYDRRTAAATALMQFYDNGTGLFTTSGWWNSANALTAIIDNIRVSGMASYRYAIANTYDRNVNAAMGHFRNDYLDDTGWWGLAWVAAYDLTRDSRYLSTARHAADHMHAHWDGVCGGGVWWRTAHDYKNAITNALYIQLNAALHNRISGDTAYLQRARAGWSWYSGTGMINSANLVNDGISLDTCRNNGSQVWSYNQGVVLAALVELNRATGDAALLTRARQLAAASTTAQALHANGVLREPCEPANCEPDGPSFKGIYARSLGLLNRELSDRPYTAYLTRQANTAHAANRTALDTYGLRWAGPFDRADAARQHSALDLMNAA</sequence>
<dbReference type="GO" id="GO:0005975">
    <property type="term" value="P:carbohydrate metabolic process"/>
    <property type="evidence" value="ECO:0007669"/>
    <property type="project" value="InterPro"/>
</dbReference>
<dbReference type="InterPro" id="IPR053169">
    <property type="entry name" value="MUG_Protein"/>
</dbReference>
<dbReference type="Gene3D" id="1.50.10.20">
    <property type="match status" value="1"/>
</dbReference>
<dbReference type="EMBL" id="BMRG01000008">
    <property type="protein sequence ID" value="GGP65083.1"/>
    <property type="molecule type" value="Genomic_DNA"/>
</dbReference>
<dbReference type="Proteomes" id="UP000639606">
    <property type="component" value="Unassembled WGS sequence"/>
</dbReference>
<comment type="caution">
    <text evidence="2">The sequence shown here is derived from an EMBL/GenBank/DDBJ whole genome shotgun (WGS) entry which is preliminary data.</text>
</comment>
<name>A0A918AR77_9PSEU</name>
<protein>
    <submittedName>
        <fullName evidence="2">Glycosyl hydrolase</fullName>
    </submittedName>
</protein>
<dbReference type="InterPro" id="IPR005198">
    <property type="entry name" value="Glyco_hydro_76"/>
</dbReference>
<dbReference type="InterPro" id="IPR008928">
    <property type="entry name" value="6-hairpin_glycosidase_sf"/>
</dbReference>
<dbReference type="GO" id="GO:0016787">
    <property type="term" value="F:hydrolase activity"/>
    <property type="evidence" value="ECO:0007669"/>
    <property type="project" value="UniProtKB-KW"/>
</dbReference>